<dbReference type="STRING" id="284581.AMD01_13835"/>
<dbReference type="GO" id="GO:0005886">
    <property type="term" value="C:plasma membrane"/>
    <property type="evidence" value="ECO:0007669"/>
    <property type="project" value="TreeGrafter"/>
</dbReference>
<dbReference type="AlphaFoldDB" id="A0A0M0KZW4"/>
<gene>
    <name evidence="2" type="ORF">AMD01_13835</name>
</gene>
<dbReference type="Pfam" id="PF02698">
    <property type="entry name" value="DUF218"/>
    <property type="match status" value="1"/>
</dbReference>
<dbReference type="OrthoDB" id="9782395at2"/>
<organism evidence="2 3">
    <name type="scientific">Priestia koreensis</name>
    <dbReference type="NCBI Taxonomy" id="284581"/>
    <lineage>
        <taxon>Bacteria</taxon>
        <taxon>Bacillati</taxon>
        <taxon>Bacillota</taxon>
        <taxon>Bacilli</taxon>
        <taxon>Bacillales</taxon>
        <taxon>Bacillaceae</taxon>
        <taxon>Priestia</taxon>
    </lineage>
</organism>
<reference evidence="3" key="1">
    <citation type="submission" date="2015-08" db="EMBL/GenBank/DDBJ databases">
        <title>Fjat-14210 dsm16467.</title>
        <authorList>
            <person name="Liu B."/>
            <person name="Wang J."/>
            <person name="Zhu Y."/>
            <person name="Liu G."/>
            <person name="Chen Q."/>
            <person name="Chen Z."/>
            <person name="Lan J."/>
            <person name="Che J."/>
            <person name="Ge C."/>
            <person name="Shi H."/>
            <person name="Pan Z."/>
            <person name="Liu X."/>
        </authorList>
    </citation>
    <scope>NUCLEOTIDE SEQUENCE [LARGE SCALE GENOMIC DNA]</scope>
    <source>
        <strain evidence="3">DSM 16467</strain>
    </source>
</reference>
<sequence>MKISELKEDALTVEQMTDLLFTNMEDDLKDGDCIFVPGSSKAVEIRLPKAIQLYQLGRAPHLIFSGGGIWGKSSKTEAALMKEEAVKVGIQAQAISTEEISQHTKENVLASLLVLERALGLENVNRILVVTTIFHMRRMLLTLQTYMPAWIHYSICIAPSHDVTKENWRNTPVIRSRVETEAKKIVRYVQQGILSDDDVIFKKTL</sequence>
<proteinExistence type="predicted"/>
<dbReference type="InterPro" id="IPR003848">
    <property type="entry name" value="DUF218"/>
</dbReference>
<dbReference type="PATRIC" id="fig|284581.3.peg.4905"/>
<dbReference type="CDD" id="cd06259">
    <property type="entry name" value="YdcF-like"/>
    <property type="match status" value="1"/>
</dbReference>
<evidence type="ECO:0000313" key="3">
    <source>
        <dbReference type="Proteomes" id="UP000037558"/>
    </source>
</evidence>
<feature type="domain" description="DUF218" evidence="1">
    <location>
        <begin position="32"/>
        <end position="151"/>
    </location>
</feature>
<evidence type="ECO:0000313" key="2">
    <source>
        <dbReference type="EMBL" id="KOO44349.1"/>
    </source>
</evidence>
<dbReference type="PANTHER" id="PTHR30336:SF20">
    <property type="entry name" value="DUF218 DOMAIN-CONTAINING PROTEIN"/>
    <property type="match status" value="1"/>
</dbReference>
<comment type="caution">
    <text evidence="2">The sequence shown here is derived from an EMBL/GenBank/DDBJ whole genome shotgun (WGS) entry which is preliminary data.</text>
</comment>
<dbReference type="InterPro" id="IPR051599">
    <property type="entry name" value="Cell_Envelope_Assoc"/>
</dbReference>
<dbReference type="EMBL" id="LILC01000016">
    <property type="protein sequence ID" value="KOO44349.1"/>
    <property type="molecule type" value="Genomic_DNA"/>
</dbReference>
<dbReference type="InterPro" id="IPR014729">
    <property type="entry name" value="Rossmann-like_a/b/a_fold"/>
</dbReference>
<keyword evidence="3" id="KW-1185">Reference proteome</keyword>
<name>A0A0M0KZW4_9BACI</name>
<evidence type="ECO:0000259" key="1">
    <source>
        <dbReference type="Pfam" id="PF02698"/>
    </source>
</evidence>
<dbReference type="PANTHER" id="PTHR30336">
    <property type="entry name" value="INNER MEMBRANE PROTEIN, PROBABLE PERMEASE"/>
    <property type="match status" value="1"/>
</dbReference>
<accession>A0A0M0KZW4</accession>
<dbReference type="Proteomes" id="UP000037558">
    <property type="component" value="Unassembled WGS sequence"/>
</dbReference>
<dbReference type="Gene3D" id="3.40.50.620">
    <property type="entry name" value="HUPs"/>
    <property type="match status" value="1"/>
</dbReference>
<protein>
    <recommendedName>
        <fullName evidence="1">DUF218 domain-containing protein</fullName>
    </recommendedName>
</protein>